<dbReference type="Gene3D" id="1.10.10.10">
    <property type="entry name" value="Winged helix-like DNA-binding domain superfamily/Winged helix DNA-binding domain"/>
    <property type="match status" value="1"/>
</dbReference>
<dbReference type="InterPro" id="IPR036388">
    <property type="entry name" value="WH-like_DNA-bd_sf"/>
</dbReference>
<evidence type="ECO:0000259" key="6">
    <source>
        <dbReference type="PROSITE" id="PS50931"/>
    </source>
</evidence>
<dbReference type="Gene3D" id="3.40.190.10">
    <property type="entry name" value="Periplasmic binding protein-like II"/>
    <property type="match status" value="2"/>
</dbReference>
<dbReference type="RefSeq" id="WP_133283288.1">
    <property type="nucleotide sequence ID" value="NZ_SMSI01000001.1"/>
</dbReference>
<dbReference type="SUPFAM" id="SSF53850">
    <property type="entry name" value="Periplasmic binding protein-like II"/>
    <property type="match status" value="1"/>
</dbReference>
<dbReference type="GO" id="GO:0003677">
    <property type="term" value="F:DNA binding"/>
    <property type="evidence" value="ECO:0007669"/>
    <property type="project" value="UniProtKB-KW"/>
</dbReference>
<keyword evidence="4" id="KW-0804">Transcription</keyword>
<dbReference type="InterPro" id="IPR005119">
    <property type="entry name" value="LysR_subst-bd"/>
</dbReference>
<dbReference type="Pfam" id="PF03466">
    <property type="entry name" value="LysR_substrate"/>
    <property type="match status" value="1"/>
</dbReference>
<dbReference type="GO" id="GO:0003700">
    <property type="term" value="F:DNA-binding transcription factor activity"/>
    <property type="evidence" value="ECO:0007669"/>
    <property type="project" value="InterPro"/>
</dbReference>
<organism evidence="7 8">
    <name type="scientific">Pseudohoeflea suaedae</name>
    <dbReference type="NCBI Taxonomy" id="877384"/>
    <lineage>
        <taxon>Bacteria</taxon>
        <taxon>Pseudomonadati</taxon>
        <taxon>Pseudomonadota</taxon>
        <taxon>Alphaproteobacteria</taxon>
        <taxon>Hyphomicrobiales</taxon>
        <taxon>Rhizobiaceae</taxon>
        <taxon>Pseudohoeflea</taxon>
    </lineage>
</organism>
<evidence type="ECO:0000256" key="1">
    <source>
        <dbReference type="ARBA" id="ARBA00009437"/>
    </source>
</evidence>
<dbReference type="EMBL" id="SMSI01000001">
    <property type="protein sequence ID" value="TDH38453.1"/>
    <property type="molecule type" value="Genomic_DNA"/>
</dbReference>
<feature type="region of interest" description="Disordered" evidence="5">
    <location>
        <begin position="289"/>
        <end position="315"/>
    </location>
</feature>
<dbReference type="Pfam" id="PF00126">
    <property type="entry name" value="HTH_1"/>
    <property type="match status" value="1"/>
</dbReference>
<proteinExistence type="inferred from homology"/>
<sequence>MPAPLDIDQLQTFIAIVDSGSFTRAAEKVFKTQSAVSMQMRRLEERIGKPLFIKDGRTNRLTDEGERLLGYARRMIRLNNETMAAFDDQKLEGMIRIGTPDDYADRYMPGIIARFAKTHPGVELYIECEPSSELSARLQRGELDVALVTHDPLERSSEVVRTEPLYWVTSMNHTVHEDPVVPLAVGRTSCRWRHLACAALDASGREYQILFTSWSATVVTSAVLSGLAVSLLPECAVRPGMRILSQLDGFPALAPAQIGLMRRPGAPKALVDALCGHIAASLDNITPVTEEDETAKGNSRRDRGIRADAPTLAAW</sequence>
<reference evidence="7 8" key="1">
    <citation type="journal article" date="2013" name="Int. J. Syst. Evol. Microbiol.">
        <title>Hoeflea suaedae sp. nov., an endophytic bacterium isolated from the root of the halophyte Suaeda maritima.</title>
        <authorList>
            <person name="Chung E.J."/>
            <person name="Park J.A."/>
            <person name="Pramanik P."/>
            <person name="Bibi F."/>
            <person name="Jeon C.O."/>
            <person name="Chung Y.R."/>
        </authorList>
    </citation>
    <scope>NUCLEOTIDE SEQUENCE [LARGE SCALE GENOMIC DNA]</scope>
    <source>
        <strain evidence="7 8">YC6898</strain>
    </source>
</reference>
<accession>A0A4R5PNP1</accession>
<gene>
    <name evidence="7" type="ORF">E2A64_04905</name>
</gene>
<evidence type="ECO:0000256" key="2">
    <source>
        <dbReference type="ARBA" id="ARBA00023015"/>
    </source>
</evidence>
<dbReference type="OrthoDB" id="8097684at2"/>
<comment type="similarity">
    <text evidence="1">Belongs to the LysR transcriptional regulatory family.</text>
</comment>
<dbReference type="PRINTS" id="PR00039">
    <property type="entry name" value="HTHLYSR"/>
</dbReference>
<dbReference type="InterPro" id="IPR000847">
    <property type="entry name" value="LysR_HTH_N"/>
</dbReference>
<dbReference type="PROSITE" id="PS50931">
    <property type="entry name" value="HTH_LYSR"/>
    <property type="match status" value="1"/>
</dbReference>
<keyword evidence="2" id="KW-0805">Transcription regulation</keyword>
<dbReference type="InterPro" id="IPR036390">
    <property type="entry name" value="WH_DNA-bd_sf"/>
</dbReference>
<feature type="domain" description="HTH lysR-type" evidence="6">
    <location>
        <begin position="5"/>
        <end position="62"/>
    </location>
</feature>
<dbReference type="Proteomes" id="UP000295131">
    <property type="component" value="Unassembled WGS sequence"/>
</dbReference>
<dbReference type="FunFam" id="1.10.10.10:FF:000001">
    <property type="entry name" value="LysR family transcriptional regulator"/>
    <property type="match status" value="1"/>
</dbReference>
<keyword evidence="3" id="KW-0238">DNA-binding</keyword>
<evidence type="ECO:0000256" key="3">
    <source>
        <dbReference type="ARBA" id="ARBA00023125"/>
    </source>
</evidence>
<comment type="caution">
    <text evidence="7">The sequence shown here is derived from an EMBL/GenBank/DDBJ whole genome shotgun (WGS) entry which is preliminary data.</text>
</comment>
<name>A0A4R5PNP1_9HYPH</name>
<evidence type="ECO:0000256" key="5">
    <source>
        <dbReference type="SAM" id="MobiDB-lite"/>
    </source>
</evidence>
<dbReference type="AlphaFoldDB" id="A0A4R5PNP1"/>
<dbReference type="PANTHER" id="PTHR30579">
    <property type="entry name" value="TRANSCRIPTIONAL REGULATOR"/>
    <property type="match status" value="1"/>
</dbReference>
<protein>
    <submittedName>
        <fullName evidence="7">LysR family transcriptional regulator</fullName>
    </submittedName>
</protein>
<evidence type="ECO:0000313" key="8">
    <source>
        <dbReference type="Proteomes" id="UP000295131"/>
    </source>
</evidence>
<dbReference type="SUPFAM" id="SSF46785">
    <property type="entry name" value="Winged helix' DNA-binding domain"/>
    <property type="match status" value="1"/>
</dbReference>
<keyword evidence="8" id="KW-1185">Reference proteome</keyword>
<dbReference type="PANTHER" id="PTHR30579:SF7">
    <property type="entry name" value="HTH-TYPE TRANSCRIPTIONAL REGULATOR LRHA-RELATED"/>
    <property type="match status" value="1"/>
</dbReference>
<dbReference type="InterPro" id="IPR050176">
    <property type="entry name" value="LTTR"/>
</dbReference>
<evidence type="ECO:0000313" key="7">
    <source>
        <dbReference type="EMBL" id="TDH38453.1"/>
    </source>
</evidence>
<evidence type="ECO:0000256" key="4">
    <source>
        <dbReference type="ARBA" id="ARBA00023163"/>
    </source>
</evidence>